<sequence>MVFCIYGFPTNVSALQFEWAWQHPNESLAVRKAAASFRSLSGIANKIKLAYTMLTLPAWQRLNVTVNFFSTKYTKHSAGCPSLPEHMKVQICPMDELPCYTEIDESLSENEDDWDEKEECDGDNIASGVVQETVPDSDSIVQNLADYEDNIDKTTDGLYKWSNEVGEDCTQPLGFIKSQMRTTSSIVTGYFGIEEIDEDRDMIKDSSVELHRPARNLLTNVVAGDKVQPPSSSSFVPCQVEIIDVSTPSPDCRTSLCGKKRRVRVVCPEIIDLTKSPNFIQL</sequence>
<dbReference type="InterPro" id="IPR050381">
    <property type="entry name" value="SLX1_endonuclease"/>
</dbReference>
<accession>A0A660KUJ6</accession>
<keyword evidence="2" id="KW-1185">Reference proteome</keyword>
<dbReference type="GO" id="GO:0017108">
    <property type="term" value="F:5'-flap endonuclease activity"/>
    <property type="evidence" value="ECO:0007669"/>
    <property type="project" value="TreeGrafter"/>
</dbReference>
<protein>
    <recommendedName>
        <fullName evidence="3">Structure-specific endonuclease subunit SLX1 homolog</fullName>
    </recommendedName>
</protein>
<organism evidence="1 2">
    <name type="scientific">Carpinus fangiana</name>
    <dbReference type="NCBI Taxonomy" id="176857"/>
    <lineage>
        <taxon>Eukaryota</taxon>
        <taxon>Viridiplantae</taxon>
        <taxon>Streptophyta</taxon>
        <taxon>Embryophyta</taxon>
        <taxon>Tracheophyta</taxon>
        <taxon>Spermatophyta</taxon>
        <taxon>Magnoliopsida</taxon>
        <taxon>eudicotyledons</taxon>
        <taxon>Gunneridae</taxon>
        <taxon>Pentapetalae</taxon>
        <taxon>rosids</taxon>
        <taxon>fabids</taxon>
        <taxon>Fagales</taxon>
        <taxon>Betulaceae</taxon>
        <taxon>Carpinus</taxon>
    </lineage>
</organism>
<dbReference type="Proteomes" id="UP000327013">
    <property type="component" value="Chromosome 4"/>
</dbReference>
<evidence type="ECO:0000313" key="2">
    <source>
        <dbReference type="Proteomes" id="UP000327013"/>
    </source>
</evidence>
<name>A0A660KUJ6_9ROSI</name>
<dbReference type="AlphaFoldDB" id="A0A660KUJ6"/>
<reference evidence="1 2" key="1">
    <citation type="submission" date="2019-06" db="EMBL/GenBank/DDBJ databases">
        <title>A chromosomal-level reference genome of Carpinus fangiana (Coryloideae, Betulaceae).</title>
        <authorList>
            <person name="Yang X."/>
            <person name="Wang Z."/>
            <person name="Zhang L."/>
            <person name="Hao G."/>
            <person name="Liu J."/>
            <person name="Yang Y."/>
        </authorList>
    </citation>
    <scope>NUCLEOTIDE SEQUENCE [LARGE SCALE GENOMIC DNA]</scope>
    <source>
        <strain evidence="1">Cfa_2016G</strain>
        <tissue evidence="1">Leaf</tissue>
    </source>
</reference>
<dbReference type="PANTHER" id="PTHR20208:SF10">
    <property type="entry name" value="STRUCTURE-SPECIFIC ENDONUCLEASE SUBUNIT SLX1"/>
    <property type="match status" value="1"/>
</dbReference>
<dbReference type="GO" id="GO:0033557">
    <property type="term" value="C:Slx1-Slx4 complex"/>
    <property type="evidence" value="ECO:0007669"/>
    <property type="project" value="TreeGrafter"/>
</dbReference>
<dbReference type="EMBL" id="CM017324">
    <property type="protein sequence ID" value="KAE8039390.1"/>
    <property type="molecule type" value="Genomic_DNA"/>
</dbReference>
<evidence type="ECO:0000313" key="1">
    <source>
        <dbReference type="EMBL" id="KAE8039390.1"/>
    </source>
</evidence>
<dbReference type="OrthoDB" id="24645at2759"/>
<gene>
    <name evidence="1" type="ORF">FH972_011807</name>
</gene>
<dbReference type="PANTHER" id="PTHR20208">
    <property type="entry name" value="STRUCTURE-SPECIFIC ENDONUCLEASE SUBUNIT SLX1"/>
    <property type="match status" value="1"/>
</dbReference>
<dbReference type="GO" id="GO:0000724">
    <property type="term" value="P:double-strand break repair via homologous recombination"/>
    <property type="evidence" value="ECO:0007669"/>
    <property type="project" value="TreeGrafter"/>
</dbReference>
<proteinExistence type="predicted"/>
<dbReference type="GO" id="GO:0008821">
    <property type="term" value="F:crossover junction DNA endonuclease activity"/>
    <property type="evidence" value="ECO:0007669"/>
    <property type="project" value="TreeGrafter"/>
</dbReference>
<evidence type="ECO:0008006" key="3">
    <source>
        <dbReference type="Google" id="ProtNLM"/>
    </source>
</evidence>